<organism evidence="6 7">
    <name type="scientific">Helicobacter mastomyrinus</name>
    <dbReference type="NCBI Taxonomy" id="287948"/>
    <lineage>
        <taxon>Bacteria</taxon>
        <taxon>Pseudomonadati</taxon>
        <taxon>Campylobacterota</taxon>
        <taxon>Epsilonproteobacteria</taxon>
        <taxon>Campylobacterales</taxon>
        <taxon>Helicobacteraceae</taxon>
        <taxon>Helicobacter</taxon>
    </lineage>
</organism>
<evidence type="ECO:0000256" key="2">
    <source>
        <dbReference type="ARBA" id="ARBA00022692"/>
    </source>
</evidence>
<keyword evidence="7" id="KW-1185">Reference proteome</keyword>
<dbReference type="RefSeq" id="WP_300451186.1">
    <property type="nucleotide sequence ID" value="NZ_CP145316.1"/>
</dbReference>
<feature type="transmembrane region" description="Helical" evidence="5">
    <location>
        <begin position="139"/>
        <end position="169"/>
    </location>
</feature>
<proteinExistence type="predicted"/>
<sequence length="241" mass="27593">MSMLHILRQSLADFLRPKILSLVCVPVICNILLVGSILYFCGASFYQYVLDLSPEWIANLSVNAALWARVLSFLYALSIYLFLGLCVGILTLLTSLFFALFYTPLLVKFVHKKDFSHIHLQPFGNLVSDMLVFFKDGGIFIALLIVCIPLYFIPLCGTLIPLILGFFFFKRRNFYDVGSCTMNKEQFESLQKFSAQNYLCALMAYLPSFIPFVSFFLMPLQILIIIRYALSYLEKPNNSPY</sequence>
<name>A0ABZ3F6K5_9HELI</name>
<keyword evidence="3 5" id="KW-1133">Transmembrane helix</keyword>
<feature type="transmembrane region" description="Helical" evidence="5">
    <location>
        <begin position="209"/>
        <end position="230"/>
    </location>
</feature>
<dbReference type="Pfam" id="PF07264">
    <property type="entry name" value="EI24"/>
    <property type="match status" value="1"/>
</dbReference>
<protein>
    <submittedName>
        <fullName evidence="6">EI24 domain-containing protein</fullName>
    </submittedName>
</protein>
<feature type="transmembrane region" description="Helical" evidence="5">
    <location>
        <begin position="20"/>
        <end position="46"/>
    </location>
</feature>
<dbReference type="EMBL" id="CP145316">
    <property type="protein sequence ID" value="XAM18788.1"/>
    <property type="molecule type" value="Genomic_DNA"/>
</dbReference>
<evidence type="ECO:0000256" key="4">
    <source>
        <dbReference type="ARBA" id="ARBA00023136"/>
    </source>
</evidence>
<dbReference type="Proteomes" id="UP001434737">
    <property type="component" value="Chromosome"/>
</dbReference>
<dbReference type="InterPro" id="IPR059112">
    <property type="entry name" value="CysZ/EI24"/>
</dbReference>
<evidence type="ECO:0000313" key="7">
    <source>
        <dbReference type="Proteomes" id="UP001434737"/>
    </source>
</evidence>
<evidence type="ECO:0000256" key="5">
    <source>
        <dbReference type="SAM" id="Phobius"/>
    </source>
</evidence>
<keyword evidence="4 5" id="KW-0472">Membrane</keyword>
<keyword evidence="2 5" id="KW-0812">Transmembrane</keyword>
<evidence type="ECO:0000256" key="3">
    <source>
        <dbReference type="ARBA" id="ARBA00022989"/>
    </source>
</evidence>
<gene>
    <name evidence="6" type="ORF">V3I05_03650</name>
</gene>
<evidence type="ECO:0000313" key="6">
    <source>
        <dbReference type="EMBL" id="XAM18788.1"/>
    </source>
</evidence>
<comment type="subcellular location">
    <subcellularLocation>
        <location evidence="1">Membrane</location>
        <topology evidence="1">Multi-pass membrane protein</topology>
    </subcellularLocation>
</comment>
<accession>A0ABZ3F6K5</accession>
<reference evidence="6 7" key="1">
    <citation type="submission" date="2024-02" db="EMBL/GenBank/DDBJ databases">
        <title>Genome and pathogenicity analysis of Helicobacter mastomyrinus isolated from mice.</title>
        <authorList>
            <person name="Zhu L."/>
        </authorList>
    </citation>
    <scope>NUCLEOTIDE SEQUENCE [LARGE SCALE GENOMIC DNA]</scope>
    <source>
        <strain evidence="6 7">Hm-17</strain>
    </source>
</reference>
<feature type="transmembrane region" description="Helical" evidence="5">
    <location>
        <begin position="79"/>
        <end position="103"/>
    </location>
</feature>
<evidence type="ECO:0000256" key="1">
    <source>
        <dbReference type="ARBA" id="ARBA00004141"/>
    </source>
</evidence>